<accession>A0A329M8Z5</accession>
<feature type="domain" description="Gfo/Idh/MocA-like oxidoreductase N-terminal" evidence="1">
    <location>
        <begin position="7"/>
        <end position="97"/>
    </location>
</feature>
<dbReference type="AlphaFoldDB" id="A0A329M8Z5"/>
<gene>
    <name evidence="2" type="ORF">DQG23_30085</name>
</gene>
<dbReference type="RefSeq" id="WP_113034744.1">
    <property type="nucleotide sequence ID" value="NZ_QMFB01000023.1"/>
</dbReference>
<dbReference type="Gene3D" id="3.40.50.720">
    <property type="entry name" value="NAD(P)-binding Rossmann-like Domain"/>
    <property type="match status" value="1"/>
</dbReference>
<dbReference type="Proteomes" id="UP000250369">
    <property type="component" value="Unassembled WGS sequence"/>
</dbReference>
<reference evidence="2 3" key="1">
    <citation type="journal article" date="2009" name="Int. J. Syst. Evol. Microbiol.">
        <title>Paenibacillus contaminans sp. nov., isolated from a contaminated laboratory plate.</title>
        <authorList>
            <person name="Chou J.H."/>
            <person name="Lee J.H."/>
            <person name="Lin M.C."/>
            <person name="Chang P.S."/>
            <person name="Arun A.B."/>
            <person name="Young C.C."/>
            <person name="Chen W.M."/>
        </authorList>
    </citation>
    <scope>NUCLEOTIDE SEQUENCE [LARGE SCALE GENOMIC DNA]</scope>
    <source>
        <strain evidence="2 3">CKOBP-6</strain>
    </source>
</reference>
<dbReference type="PANTHER" id="PTHR43818">
    <property type="entry name" value="BCDNA.GH03377"/>
    <property type="match status" value="1"/>
</dbReference>
<dbReference type="GO" id="GO:0000166">
    <property type="term" value="F:nucleotide binding"/>
    <property type="evidence" value="ECO:0007669"/>
    <property type="project" value="InterPro"/>
</dbReference>
<dbReference type="SUPFAM" id="SSF51735">
    <property type="entry name" value="NAD(P)-binding Rossmann-fold domains"/>
    <property type="match status" value="1"/>
</dbReference>
<keyword evidence="3" id="KW-1185">Reference proteome</keyword>
<sequence length="102" mass="11747">MCDKSVKMGLIGLGSRGFYLMNTIIHMEEIEISAICDIDQDEYEAIFPYFDRMNKVRPGTYTDYRELLKREDIEGVIIATNRNSHTDIAIASMKAGKWRCFA</sequence>
<dbReference type="InterPro" id="IPR036291">
    <property type="entry name" value="NAD(P)-bd_dom_sf"/>
</dbReference>
<proteinExistence type="predicted"/>
<dbReference type="InterPro" id="IPR000683">
    <property type="entry name" value="Gfo/Idh/MocA-like_OxRdtase_N"/>
</dbReference>
<organism evidence="2 3">
    <name type="scientific">Paenibacillus contaminans</name>
    <dbReference type="NCBI Taxonomy" id="450362"/>
    <lineage>
        <taxon>Bacteria</taxon>
        <taxon>Bacillati</taxon>
        <taxon>Bacillota</taxon>
        <taxon>Bacilli</taxon>
        <taxon>Bacillales</taxon>
        <taxon>Paenibacillaceae</taxon>
        <taxon>Paenibacillus</taxon>
    </lineage>
</organism>
<evidence type="ECO:0000313" key="2">
    <source>
        <dbReference type="EMBL" id="RAV15626.1"/>
    </source>
</evidence>
<dbReference type="InterPro" id="IPR050463">
    <property type="entry name" value="Gfo/Idh/MocA_oxidrdct_glycsds"/>
</dbReference>
<evidence type="ECO:0000313" key="3">
    <source>
        <dbReference type="Proteomes" id="UP000250369"/>
    </source>
</evidence>
<dbReference type="Pfam" id="PF01408">
    <property type="entry name" value="GFO_IDH_MocA"/>
    <property type="match status" value="1"/>
</dbReference>
<evidence type="ECO:0000259" key="1">
    <source>
        <dbReference type="Pfam" id="PF01408"/>
    </source>
</evidence>
<dbReference type="EMBL" id="QMFB01000023">
    <property type="protein sequence ID" value="RAV15626.1"/>
    <property type="molecule type" value="Genomic_DNA"/>
</dbReference>
<dbReference type="PANTHER" id="PTHR43818:SF1">
    <property type="entry name" value="GLYCOSYL HYDROLASE FAMILY 109 PROTEIN"/>
    <property type="match status" value="1"/>
</dbReference>
<protein>
    <recommendedName>
        <fullName evidence="1">Gfo/Idh/MocA-like oxidoreductase N-terminal domain-containing protein</fullName>
    </recommendedName>
</protein>
<comment type="caution">
    <text evidence="2">The sequence shown here is derived from an EMBL/GenBank/DDBJ whole genome shotgun (WGS) entry which is preliminary data.</text>
</comment>
<name>A0A329M8Z5_9BACL</name>
<dbReference type="OrthoDB" id="9815825at2"/>